<keyword evidence="3" id="KW-1185">Reference proteome</keyword>
<evidence type="ECO:0000313" key="2">
    <source>
        <dbReference type="EMBL" id="WGS64450.1"/>
    </source>
</evidence>
<evidence type="ECO:0000313" key="3">
    <source>
        <dbReference type="Proteomes" id="UP001232493"/>
    </source>
</evidence>
<name>A0ABY8PPA5_9BACT</name>
<dbReference type="Proteomes" id="UP001232493">
    <property type="component" value="Chromosome"/>
</dbReference>
<sequence length="225" mass="26604">MKELENFKKLLEIMETLRSENGCPWDKKQTHESLKPYVIEEAYELVHAIDSKDKNYLIEELGDVLLQVVFHSQIAKENNDFTINDVIEKLNEKLVKRHPHVFESKGEYSYEQWEKLKAKEKGKKEFSKIGEYNPGMPPLMNLRRLIENSLSVSYDPYENEDIIDLLIDDLKNIKNEKSNKRYNIDFLTHLIYFYVKNNINIDSLISKAAKHFIEEYKKNEGGEDL</sequence>
<dbReference type="InterPro" id="IPR011551">
    <property type="entry name" value="NTP_PyrPHydrolase_MazG"/>
</dbReference>
<dbReference type="PANTHER" id="PTHR30522">
    <property type="entry name" value="NUCLEOSIDE TRIPHOSPHATE PYROPHOSPHOHYDROLASE"/>
    <property type="match status" value="1"/>
</dbReference>
<gene>
    <name evidence="2" type="ORF">JRV97_08715</name>
</gene>
<feature type="domain" description="NTP pyrophosphohydrolase MazG-like" evidence="1">
    <location>
        <begin position="29"/>
        <end position="102"/>
    </location>
</feature>
<dbReference type="Gene3D" id="1.10.287.1080">
    <property type="entry name" value="MazG-like"/>
    <property type="match status" value="1"/>
</dbReference>
<evidence type="ECO:0000259" key="1">
    <source>
        <dbReference type="Pfam" id="PF03819"/>
    </source>
</evidence>
<dbReference type="EMBL" id="CP069362">
    <property type="protein sequence ID" value="WGS64450.1"/>
    <property type="molecule type" value="Genomic_DNA"/>
</dbReference>
<dbReference type="SUPFAM" id="SSF101386">
    <property type="entry name" value="all-alpha NTP pyrophosphatases"/>
    <property type="match status" value="1"/>
</dbReference>
<proteinExistence type="predicted"/>
<dbReference type="RefSeq" id="WP_280998103.1">
    <property type="nucleotide sequence ID" value="NZ_CP069362.1"/>
</dbReference>
<organism evidence="2 3">
    <name type="scientific">Marinitoga aeolica</name>
    <dbReference type="NCBI Taxonomy" id="2809031"/>
    <lineage>
        <taxon>Bacteria</taxon>
        <taxon>Thermotogati</taxon>
        <taxon>Thermotogota</taxon>
        <taxon>Thermotogae</taxon>
        <taxon>Petrotogales</taxon>
        <taxon>Petrotogaceae</taxon>
        <taxon>Marinitoga</taxon>
    </lineage>
</organism>
<dbReference type="InterPro" id="IPR004518">
    <property type="entry name" value="MazG-like_dom"/>
</dbReference>
<dbReference type="PANTHER" id="PTHR30522:SF0">
    <property type="entry name" value="NUCLEOSIDE TRIPHOSPHATE PYROPHOSPHOHYDROLASE"/>
    <property type="match status" value="1"/>
</dbReference>
<accession>A0ABY8PPA5</accession>
<dbReference type="Pfam" id="PF03819">
    <property type="entry name" value="MazG"/>
    <property type="match status" value="1"/>
</dbReference>
<dbReference type="CDD" id="cd11528">
    <property type="entry name" value="NTP-PPase_MazG_Nterm"/>
    <property type="match status" value="1"/>
</dbReference>
<protein>
    <submittedName>
        <fullName evidence="2">MazG family protein</fullName>
    </submittedName>
</protein>
<reference evidence="2 3" key="1">
    <citation type="submission" date="2021-02" db="EMBL/GenBank/DDBJ databases">
        <title>Characterization of Marinitoga sp. nov. str. BP5-C20A.</title>
        <authorList>
            <person name="Erauso G."/>
            <person name="Postec A."/>
        </authorList>
    </citation>
    <scope>NUCLEOTIDE SEQUENCE [LARGE SCALE GENOMIC DNA]</scope>
    <source>
        <strain evidence="2 3">BP5-C20A</strain>
    </source>
</reference>
<dbReference type="NCBIfam" id="TIGR00444">
    <property type="entry name" value="mazG"/>
    <property type="match status" value="1"/>
</dbReference>
<dbReference type="InterPro" id="IPR048015">
    <property type="entry name" value="NTP-PPase_MazG-like_N"/>
</dbReference>